<reference evidence="1" key="1">
    <citation type="journal article" date="2014" name="Front. Microbiol.">
        <title>High frequency of phylogenetically diverse reductive dehalogenase-homologous genes in deep subseafloor sedimentary metagenomes.</title>
        <authorList>
            <person name="Kawai M."/>
            <person name="Futagami T."/>
            <person name="Toyoda A."/>
            <person name="Takaki Y."/>
            <person name="Nishi S."/>
            <person name="Hori S."/>
            <person name="Arai W."/>
            <person name="Tsubouchi T."/>
            <person name="Morono Y."/>
            <person name="Uchiyama I."/>
            <person name="Ito T."/>
            <person name="Fujiyama A."/>
            <person name="Inagaki F."/>
            <person name="Takami H."/>
        </authorList>
    </citation>
    <scope>NUCLEOTIDE SEQUENCE</scope>
    <source>
        <strain evidence="1">Expedition CK06-06</strain>
    </source>
</reference>
<evidence type="ECO:0000313" key="1">
    <source>
        <dbReference type="EMBL" id="GAG36688.1"/>
    </source>
</evidence>
<gene>
    <name evidence="1" type="ORF">S01H1_72623</name>
</gene>
<accession>X0XJ55</accession>
<protein>
    <submittedName>
        <fullName evidence="1">Uncharacterized protein</fullName>
    </submittedName>
</protein>
<comment type="caution">
    <text evidence="1">The sequence shown here is derived from an EMBL/GenBank/DDBJ whole genome shotgun (WGS) entry which is preliminary data.</text>
</comment>
<proteinExistence type="predicted"/>
<organism evidence="1">
    <name type="scientific">marine sediment metagenome</name>
    <dbReference type="NCBI Taxonomy" id="412755"/>
    <lineage>
        <taxon>unclassified sequences</taxon>
        <taxon>metagenomes</taxon>
        <taxon>ecological metagenomes</taxon>
    </lineage>
</organism>
<dbReference type="EMBL" id="BARS01048456">
    <property type="protein sequence ID" value="GAG36688.1"/>
    <property type="molecule type" value="Genomic_DNA"/>
</dbReference>
<dbReference type="AlphaFoldDB" id="X0XJ55"/>
<name>X0XJ55_9ZZZZ</name>
<sequence>MEAERIAEAAAVPSSACQDMHDIETMGAEELRHQLRMQTDEFVKVENRTARMERILRKALKRRSDGG</sequence>